<dbReference type="SUPFAM" id="SSF56219">
    <property type="entry name" value="DNase I-like"/>
    <property type="match status" value="1"/>
</dbReference>
<proteinExistence type="predicted"/>
<reference evidence="1" key="1">
    <citation type="submission" date="2018-11" db="EMBL/GenBank/DDBJ databases">
        <authorList>
            <person name="Alioto T."/>
            <person name="Alioto T."/>
        </authorList>
    </citation>
    <scope>NUCLEOTIDE SEQUENCE</scope>
</reference>
<evidence type="ECO:0000313" key="2">
    <source>
        <dbReference type="Proteomes" id="UP000596742"/>
    </source>
</evidence>
<name>A0A8B6GMA1_MYTGA</name>
<comment type="caution">
    <text evidence="1">The sequence shown here is derived from an EMBL/GenBank/DDBJ whole genome shotgun (WGS) entry which is preliminary data.</text>
</comment>
<dbReference type="AlphaFoldDB" id="A0A8B6GMA1"/>
<organism evidence="1 2">
    <name type="scientific">Mytilus galloprovincialis</name>
    <name type="common">Mediterranean mussel</name>
    <dbReference type="NCBI Taxonomy" id="29158"/>
    <lineage>
        <taxon>Eukaryota</taxon>
        <taxon>Metazoa</taxon>
        <taxon>Spiralia</taxon>
        <taxon>Lophotrochozoa</taxon>
        <taxon>Mollusca</taxon>
        <taxon>Bivalvia</taxon>
        <taxon>Autobranchia</taxon>
        <taxon>Pteriomorphia</taxon>
        <taxon>Mytilida</taxon>
        <taxon>Mytiloidea</taxon>
        <taxon>Mytilidae</taxon>
        <taxon>Mytilinae</taxon>
        <taxon>Mytilus</taxon>
    </lineage>
</organism>
<protein>
    <submittedName>
        <fullName evidence="1">Uncharacterized protein</fullName>
    </submittedName>
</protein>
<accession>A0A8B6GMA1</accession>
<gene>
    <name evidence="1" type="ORF">MGAL_10B081530</name>
</gene>
<dbReference type="OrthoDB" id="6274754at2759"/>
<dbReference type="EMBL" id="UYJE01008673">
    <property type="protein sequence ID" value="VDI66054.1"/>
    <property type="molecule type" value="Genomic_DNA"/>
</dbReference>
<dbReference type="Proteomes" id="UP000596742">
    <property type="component" value="Unassembled WGS sequence"/>
</dbReference>
<dbReference type="Gene3D" id="3.60.10.10">
    <property type="entry name" value="Endonuclease/exonuclease/phosphatase"/>
    <property type="match status" value="1"/>
</dbReference>
<keyword evidence="2" id="KW-1185">Reference proteome</keyword>
<evidence type="ECO:0000313" key="1">
    <source>
        <dbReference type="EMBL" id="VDI66054.1"/>
    </source>
</evidence>
<dbReference type="InterPro" id="IPR036691">
    <property type="entry name" value="Endo/exonu/phosph_ase_sf"/>
</dbReference>
<sequence length="122" mass="14201">MNNEVNPDIIMVSEVLPKNSRYIVNKSELALEGYDIFPENFPPNNGRGIIMYIKQELQAVEKTFKHEFKEFTCAKINLINNDKLLVGCIYKSPSSTEENHRLLNELLLKISNLEEKNIHIYF</sequence>